<feature type="compositionally biased region" description="Acidic residues" evidence="4">
    <location>
        <begin position="198"/>
        <end position="212"/>
    </location>
</feature>
<dbReference type="InterPro" id="IPR010919">
    <property type="entry name" value="SAND-like_dom_sf"/>
</dbReference>
<evidence type="ECO:0000256" key="2">
    <source>
        <dbReference type="ARBA" id="ARBA00023163"/>
    </source>
</evidence>
<feature type="region of interest" description="Disordered" evidence="4">
    <location>
        <begin position="491"/>
        <end position="578"/>
    </location>
</feature>
<feature type="region of interest" description="Disordered" evidence="4">
    <location>
        <begin position="314"/>
        <end position="333"/>
    </location>
</feature>
<dbReference type="InterPro" id="IPR000770">
    <property type="entry name" value="SAND_dom"/>
</dbReference>
<feature type="compositionally biased region" description="Polar residues" evidence="4">
    <location>
        <begin position="127"/>
        <end position="143"/>
    </location>
</feature>
<proteinExistence type="predicted"/>
<dbReference type="PANTHER" id="PTHR10417:SF15">
    <property type="entry name" value="STERILE ALPHA MOTIF DOMAIN-CONTAINING 11"/>
    <property type="match status" value="1"/>
</dbReference>
<dbReference type="InterPro" id="IPR001660">
    <property type="entry name" value="SAM"/>
</dbReference>
<comment type="caution">
    <text evidence="7">The sequence shown here is derived from an EMBL/GenBank/DDBJ whole genome shotgun (WGS) entry which is preliminary data.</text>
</comment>
<dbReference type="SMART" id="SM00258">
    <property type="entry name" value="SAND"/>
    <property type="match status" value="1"/>
</dbReference>
<dbReference type="GO" id="GO:0003677">
    <property type="term" value="F:DNA binding"/>
    <property type="evidence" value="ECO:0007669"/>
    <property type="project" value="UniProtKB-KW"/>
</dbReference>
<keyword evidence="2" id="KW-0804">Transcription</keyword>
<dbReference type="Gene3D" id="3.10.390.10">
    <property type="entry name" value="SAND domain-like"/>
    <property type="match status" value="1"/>
</dbReference>
<feature type="region of interest" description="Disordered" evidence="4">
    <location>
        <begin position="182"/>
        <end position="220"/>
    </location>
</feature>
<dbReference type="Proteomes" id="UP001195483">
    <property type="component" value="Unassembled WGS sequence"/>
</dbReference>
<accession>A0AAE0TD81</accession>
<feature type="region of interest" description="Disordered" evidence="4">
    <location>
        <begin position="1"/>
        <end position="32"/>
    </location>
</feature>
<feature type="region of interest" description="Disordered" evidence="4">
    <location>
        <begin position="123"/>
        <end position="157"/>
    </location>
</feature>
<keyword evidence="3" id="KW-0539">Nucleus</keyword>
<dbReference type="Pfam" id="PF07647">
    <property type="entry name" value="SAM_2"/>
    <property type="match status" value="1"/>
</dbReference>
<feature type="compositionally biased region" description="Basic and acidic residues" evidence="4">
    <location>
        <begin position="498"/>
        <end position="508"/>
    </location>
</feature>
<reference evidence="7" key="1">
    <citation type="journal article" date="2021" name="Genome Biol. Evol.">
        <title>A High-Quality Reference Genome for a Parasitic Bivalve with Doubly Uniparental Inheritance (Bivalvia: Unionida).</title>
        <authorList>
            <person name="Smith C.H."/>
        </authorList>
    </citation>
    <scope>NUCLEOTIDE SEQUENCE</scope>
    <source>
        <strain evidence="7">CHS0354</strain>
    </source>
</reference>
<reference evidence="7" key="3">
    <citation type="submission" date="2023-05" db="EMBL/GenBank/DDBJ databases">
        <authorList>
            <person name="Smith C.H."/>
        </authorList>
    </citation>
    <scope>NUCLEOTIDE SEQUENCE</scope>
    <source>
        <strain evidence="7">CHS0354</strain>
        <tissue evidence="7">Mantle</tissue>
    </source>
</reference>
<gene>
    <name evidence="7" type="ORF">CHS0354_007281</name>
</gene>
<reference evidence="7" key="2">
    <citation type="journal article" date="2021" name="Genome Biol. Evol.">
        <title>Developing a high-quality reference genome for a parasitic bivalve with doubly uniparental inheritance (Bivalvia: Unionida).</title>
        <authorList>
            <person name="Smith C.H."/>
        </authorList>
    </citation>
    <scope>NUCLEOTIDE SEQUENCE</scope>
    <source>
        <strain evidence="7">CHS0354</strain>
        <tissue evidence="7">Mantle</tissue>
    </source>
</reference>
<feature type="domain" description="SAM" evidence="5">
    <location>
        <begin position="845"/>
        <end position="891"/>
    </location>
</feature>
<keyword evidence="8" id="KW-1185">Reference proteome</keyword>
<dbReference type="SUPFAM" id="SSF63763">
    <property type="entry name" value="SAND domain-like"/>
    <property type="match status" value="1"/>
</dbReference>
<evidence type="ECO:0000313" key="8">
    <source>
        <dbReference type="Proteomes" id="UP001195483"/>
    </source>
</evidence>
<dbReference type="Pfam" id="PF01342">
    <property type="entry name" value="SAND"/>
    <property type="match status" value="1"/>
</dbReference>
<protein>
    <submittedName>
        <fullName evidence="7">Uncharacterized protein</fullName>
    </submittedName>
</protein>
<evidence type="ECO:0000256" key="3">
    <source>
        <dbReference type="ARBA" id="ARBA00023242"/>
    </source>
</evidence>
<evidence type="ECO:0000313" key="7">
    <source>
        <dbReference type="EMBL" id="KAK3608255.1"/>
    </source>
</evidence>
<dbReference type="PANTHER" id="PTHR10417">
    <property type="entry name" value="GLUCOCORTICOID MODULATORY ELEMENT-BINDING PROTEIN"/>
    <property type="match status" value="1"/>
</dbReference>
<dbReference type="EMBL" id="JAEAOA010000502">
    <property type="protein sequence ID" value="KAK3608255.1"/>
    <property type="molecule type" value="Genomic_DNA"/>
</dbReference>
<feature type="region of interest" description="Disordered" evidence="4">
    <location>
        <begin position="405"/>
        <end position="424"/>
    </location>
</feature>
<feature type="domain" description="SAND" evidence="6">
    <location>
        <begin position="28"/>
        <end position="118"/>
    </location>
</feature>
<dbReference type="AlphaFoldDB" id="A0AAE0TD81"/>
<dbReference type="PROSITE" id="PS50105">
    <property type="entry name" value="SAM_DOMAIN"/>
    <property type="match status" value="1"/>
</dbReference>
<keyword evidence="1" id="KW-0805">Transcription regulation</keyword>
<organism evidence="7 8">
    <name type="scientific">Potamilus streckersoni</name>
    <dbReference type="NCBI Taxonomy" id="2493646"/>
    <lineage>
        <taxon>Eukaryota</taxon>
        <taxon>Metazoa</taxon>
        <taxon>Spiralia</taxon>
        <taxon>Lophotrochozoa</taxon>
        <taxon>Mollusca</taxon>
        <taxon>Bivalvia</taxon>
        <taxon>Autobranchia</taxon>
        <taxon>Heteroconchia</taxon>
        <taxon>Palaeoheterodonta</taxon>
        <taxon>Unionida</taxon>
        <taxon>Unionoidea</taxon>
        <taxon>Unionidae</taxon>
        <taxon>Ambleminae</taxon>
        <taxon>Lampsilini</taxon>
        <taxon>Potamilus</taxon>
    </lineage>
</organism>
<dbReference type="Gene3D" id="1.10.150.50">
    <property type="entry name" value="Transcription Factor, Ets-1"/>
    <property type="match status" value="1"/>
</dbReference>
<dbReference type="InterPro" id="IPR013761">
    <property type="entry name" value="SAM/pointed_sf"/>
</dbReference>
<name>A0AAE0TD81_9BIVA</name>
<dbReference type="GO" id="GO:0046872">
    <property type="term" value="F:metal ion binding"/>
    <property type="evidence" value="ECO:0007669"/>
    <property type="project" value="UniProtKB-KW"/>
</dbReference>
<dbReference type="SMART" id="SM00454">
    <property type="entry name" value="SAM"/>
    <property type="match status" value="1"/>
</dbReference>
<evidence type="ECO:0000259" key="6">
    <source>
        <dbReference type="PROSITE" id="PS50864"/>
    </source>
</evidence>
<evidence type="ECO:0000256" key="4">
    <source>
        <dbReference type="SAM" id="MobiDB-lite"/>
    </source>
</evidence>
<dbReference type="PROSITE" id="PS50864">
    <property type="entry name" value="SAND"/>
    <property type="match status" value="1"/>
</dbReference>
<sequence length="929" mass="103734">MIMPRKRIRTKENGENFSAKKVKTDGSDEEISDEDCFKPIEKDGESVLAIECGPNKAYMYLSKLYQGSKGSCVSFQGSWLTPNEFQFVSGRESAKDWKRSIRHQGLSLKSLFTRGILSVRKLRQNEENTSTKPSGIKDTTNHASGLRGRKVNQKRGKRRRIIKKLTIKATELEALDIVVSTAEKSDKRREGNIQQQENEQDSTSDPETEIDESNTVNTDFDERGSIAETTCDDSNNQLETINKENDADMTMEQTSEAKCEEIKDEVETIEENMAGNGASYSGSDDANNSPMPVLSKEEITKDFKPVSHISVEMKTPVLDTPAPTSDERASPPRLDYCSSVMVADEADTSQGSVNRSKTPSKCSYEADDEFHVKVMSPKSPQSSASLTIKQQHYPCSSLPANVLRTSTPSKVQSPSVSPPILSQSSKSSVISKDLNASLVPNKETQTFLKGTDHSTNDKTEASVKAAALNSLISTLHMSVAKQQNNSKMVIQTQQYSERSVKQSIDSRRSTPTHHMQGLSDNRSQIHAGSLRFNKPKRHSLSAEKSVPNATYKDHAQSKPPVLANQGCIRPVPPDRSKGKIDTKRLRINLEEPHKSKSVSSPKVNIDQDLRGFANGIYLPDCHALHNKMQKDYNEYMALLASAYRQPFPFFPVPVTGPSLPEMYSYSKLQENRAQTSSPLSKDMIPVHPIPPYPLDYSHLFNPFPAFTPRFPLGVPPYSAIYPVPSTSQPEKQVKEIKLVQKATKMEQKEQNTVLDLSKKNLPRIDRVERVFDYSKPLDFSKKGDKTKDNGRMDLKWNSEETYVHKRHRSPNVSNSWIEKSDSIPKANAEVSCKCGSDCSDDIRKWTVDQVCNFLTRLDGCAMYEKTFREQGITGLLLPALTTEQLTRSLGMKIGPSLFLKQAVEKQIRESGSSLSCKLCNGKVGVDIHI</sequence>
<feature type="compositionally biased region" description="Basic residues" evidence="4">
    <location>
        <begin position="147"/>
        <end position="157"/>
    </location>
</feature>
<dbReference type="SUPFAM" id="SSF47769">
    <property type="entry name" value="SAM/Pointed domain"/>
    <property type="match status" value="1"/>
</dbReference>
<evidence type="ECO:0000256" key="1">
    <source>
        <dbReference type="ARBA" id="ARBA00023015"/>
    </source>
</evidence>
<evidence type="ECO:0000259" key="5">
    <source>
        <dbReference type="PROSITE" id="PS50105"/>
    </source>
</evidence>